<protein>
    <submittedName>
        <fullName evidence="2">Porin</fullName>
    </submittedName>
</protein>
<evidence type="ECO:0000313" key="3">
    <source>
        <dbReference type="Proteomes" id="UP000601099"/>
    </source>
</evidence>
<dbReference type="RefSeq" id="WP_196957133.1">
    <property type="nucleotide sequence ID" value="NZ_JADWYK010000020.1"/>
</dbReference>
<evidence type="ECO:0000313" key="2">
    <source>
        <dbReference type="EMBL" id="MBG8556114.1"/>
    </source>
</evidence>
<keyword evidence="3" id="KW-1185">Reference proteome</keyword>
<keyword evidence="1" id="KW-0732">Signal</keyword>
<gene>
    <name evidence="2" type="ORF">I5L79_21395</name>
</gene>
<reference evidence="2 3" key="1">
    <citation type="submission" date="2020-11" db="EMBL/GenBank/DDBJ databases">
        <title>Hymenobacter sp.</title>
        <authorList>
            <person name="Kim M.K."/>
        </authorList>
    </citation>
    <scope>NUCLEOTIDE SEQUENCE [LARGE SCALE GENOMIC DNA]</scope>
    <source>
        <strain evidence="2 3">BT594</strain>
    </source>
</reference>
<dbReference type="SUPFAM" id="SSF56935">
    <property type="entry name" value="Porins"/>
    <property type="match status" value="1"/>
</dbReference>
<accession>A0ABS0L7R5</accession>
<dbReference type="InterPro" id="IPR011486">
    <property type="entry name" value="BBP2"/>
</dbReference>
<comment type="caution">
    <text evidence="2">The sequence shown here is derived from an EMBL/GenBank/DDBJ whole genome shotgun (WGS) entry which is preliminary data.</text>
</comment>
<name>A0ABS0L7R5_9BACT</name>
<dbReference type="Proteomes" id="UP000601099">
    <property type="component" value="Unassembled WGS sequence"/>
</dbReference>
<proteinExistence type="predicted"/>
<sequence length="394" mass="43560">MNTAFHPADFKSRLSALLLAMGCTVPVLAQTMPTTDSALAVPPTASPVQATPTPTNPLTFYGFADAYYGYDFNNDNTQDRPGFLYSHDRQNEFTLNNAILGMRYQDDNVRGAIGLHSGSYVTANYAAEDQVFKHIYEAYAGFRPFQKAWLDVGIFGSHIGFESAISKDNWTLTRSLMAENSPYYQAGARLTYEVGLTLTLTGLVLDGWQNLRDNNQAKALGTQIQWKPTEKLLINSSTFYGQEQPQDTTARRRYFHNFYASYTATDRLSLALVFDVGKQQAHRPAGTSGEKYDTWHTGAAYVRYKLADKWTTALRGEYYKAERGVIIGSYSPAVGNPNAFIRGGSLGLDYAPTGNVLVRLEGRVLTAADKVFVETGGNTRSTYTNLTSSIAISF</sequence>
<feature type="chain" id="PRO_5046585867" evidence="1">
    <location>
        <begin position="30"/>
        <end position="394"/>
    </location>
</feature>
<dbReference type="Pfam" id="PF07642">
    <property type="entry name" value="BBP2"/>
    <property type="match status" value="1"/>
</dbReference>
<feature type="signal peptide" evidence="1">
    <location>
        <begin position="1"/>
        <end position="29"/>
    </location>
</feature>
<evidence type="ECO:0000256" key="1">
    <source>
        <dbReference type="SAM" id="SignalP"/>
    </source>
</evidence>
<organism evidence="2 3">
    <name type="scientific">Hymenobacter guriensis</name>
    <dbReference type="NCBI Taxonomy" id="2793065"/>
    <lineage>
        <taxon>Bacteria</taxon>
        <taxon>Pseudomonadati</taxon>
        <taxon>Bacteroidota</taxon>
        <taxon>Cytophagia</taxon>
        <taxon>Cytophagales</taxon>
        <taxon>Hymenobacteraceae</taxon>
        <taxon>Hymenobacter</taxon>
    </lineage>
</organism>
<dbReference type="EMBL" id="JADWYK010000020">
    <property type="protein sequence ID" value="MBG8556114.1"/>
    <property type="molecule type" value="Genomic_DNA"/>
</dbReference>